<dbReference type="GO" id="GO:0016874">
    <property type="term" value="F:ligase activity"/>
    <property type="evidence" value="ECO:0007669"/>
    <property type="project" value="UniProtKB-KW"/>
</dbReference>
<feature type="transmembrane region" description="Helical" evidence="5">
    <location>
        <begin position="52"/>
        <end position="74"/>
    </location>
</feature>
<comment type="caution">
    <text evidence="7">The sequence shown here is derived from an EMBL/GenBank/DDBJ whole genome shotgun (WGS) entry which is preliminary data.</text>
</comment>
<feature type="transmembrane region" description="Helical" evidence="5">
    <location>
        <begin position="158"/>
        <end position="179"/>
    </location>
</feature>
<evidence type="ECO:0000313" key="7">
    <source>
        <dbReference type="EMBL" id="RGV68728.1"/>
    </source>
</evidence>
<dbReference type="GO" id="GO:0016020">
    <property type="term" value="C:membrane"/>
    <property type="evidence" value="ECO:0007669"/>
    <property type="project" value="UniProtKB-SubCell"/>
</dbReference>
<dbReference type="InterPro" id="IPR051533">
    <property type="entry name" value="WaaL-like"/>
</dbReference>
<accession>A0A412YT99</accession>
<evidence type="ECO:0000256" key="4">
    <source>
        <dbReference type="ARBA" id="ARBA00023136"/>
    </source>
</evidence>
<evidence type="ECO:0000256" key="5">
    <source>
        <dbReference type="SAM" id="Phobius"/>
    </source>
</evidence>
<proteinExistence type="predicted"/>
<evidence type="ECO:0000313" key="8">
    <source>
        <dbReference type="Proteomes" id="UP000284543"/>
    </source>
</evidence>
<keyword evidence="7" id="KW-0436">Ligase</keyword>
<organism evidence="7 8">
    <name type="scientific">Enterocloster bolteae</name>
    <dbReference type="NCBI Taxonomy" id="208479"/>
    <lineage>
        <taxon>Bacteria</taxon>
        <taxon>Bacillati</taxon>
        <taxon>Bacillota</taxon>
        <taxon>Clostridia</taxon>
        <taxon>Lachnospirales</taxon>
        <taxon>Lachnospiraceae</taxon>
        <taxon>Enterocloster</taxon>
    </lineage>
</organism>
<evidence type="ECO:0000256" key="2">
    <source>
        <dbReference type="ARBA" id="ARBA00022692"/>
    </source>
</evidence>
<dbReference type="Proteomes" id="UP000284543">
    <property type="component" value="Unassembled WGS sequence"/>
</dbReference>
<feature type="transmembrane region" description="Helical" evidence="5">
    <location>
        <begin position="100"/>
        <end position="119"/>
    </location>
</feature>
<feature type="transmembrane region" description="Helical" evidence="5">
    <location>
        <begin position="256"/>
        <end position="273"/>
    </location>
</feature>
<feature type="transmembrane region" description="Helical" evidence="5">
    <location>
        <begin position="208"/>
        <end position="226"/>
    </location>
</feature>
<feature type="transmembrane region" description="Helical" evidence="5">
    <location>
        <begin position="353"/>
        <end position="373"/>
    </location>
</feature>
<feature type="transmembrane region" description="Helical" evidence="5">
    <location>
        <begin position="456"/>
        <end position="483"/>
    </location>
</feature>
<feature type="transmembrane region" description="Helical" evidence="5">
    <location>
        <begin position="21"/>
        <end position="40"/>
    </location>
</feature>
<gene>
    <name evidence="7" type="ORF">DWW02_29090</name>
</gene>
<keyword evidence="4 5" id="KW-0472">Membrane</keyword>
<dbReference type="PANTHER" id="PTHR37422">
    <property type="entry name" value="TEICHURONIC ACID BIOSYNTHESIS PROTEIN TUAE"/>
    <property type="match status" value="1"/>
</dbReference>
<feature type="transmembrane region" description="Helical" evidence="5">
    <location>
        <begin position="514"/>
        <end position="530"/>
    </location>
</feature>
<dbReference type="PANTHER" id="PTHR37422:SF13">
    <property type="entry name" value="LIPOPOLYSACCHARIDE BIOSYNTHESIS PROTEIN PA4999-RELATED"/>
    <property type="match status" value="1"/>
</dbReference>
<evidence type="ECO:0000259" key="6">
    <source>
        <dbReference type="Pfam" id="PF04932"/>
    </source>
</evidence>
<protein>
    <submittedName>
        <fullName evidence="7">O-antigen ligase domain-containing protein</fullName>
    </submittedName>
</protein>
<evidence type="ECO:0000256" key="1">
    <source>
        <dbReference type="ARBA" id="ARBA00004141"/>
    </source>
</evidence>
<sequence length="535" mass="60489">MKEDKSIDKRSDLLESWKNANSIPALILTLTVFVALPLAFRDLYFDILAIKYWIYCGTVISMAIVLLIIALTFIRKDGTENNYGTIKTVLRGFTIKSFKITDWAMILFVASAVISTFQSEYFYESFWGNEGRYSGLFLILLYTISYFIITKCLRFRRWYLDAFVAAGILTCLVGILHYFKLDPIGFKRDLSPEDYKIFVSTIGNINTYTSYVSLVMGASTLLFCVEKNKLKKLLYAISMSISIFALITGISDNAYLAMIALLCLLPLYLFNGVRGLRDYVIILATLSTEFLLIDYIGQTIPTHVMEINGLFNVISGFSKLPFVVIVLWALAVFITILEGILTRSHKLIECNAGRWVWVVILAVAFLAGVYILYDANIAGNLEKYGSLKNYIIFDDDWGTHRGYIWRIAIEIYGKFPFMHKLFGFGPDTFGIITVHGYYDDMISRYNEKFDSAHNEYLQYLVTIGIVGVTAYAGFICTSIIHIIRKAKKCPFVMAVPIAVVCYCAQAFVNISVPIVAPIMFTLIMVGLSAVQNDSK</sequence>
<feature type="domain" description="O-antigen ligase-related" evidence="6">
    <location>
        <begin position="310"/>
        <end position="471"/>
    </location>
</feature>
<keyword evidence="2 5" id="KW-0812">Transmembrane</keyword>
<name>A0A412YT99_9FIRM</name>
<feature type="transmembrane region" description="Helical" evidence="5">
    <location>
        <begin position="233"/>
        <end position="250"/>
    </location>
</feature>
<feature type="transmembrane region" description="Helical" evidence="5">
    <location>
        <begin position="131"/>
        <end position="149"/>
    </location>
</feature>
<keyword evidence="3 5" id="KW-1133">Transmembrane helix</keyword>
<dbReference type="InterPro" id="IPR007016">
    <property type="entry name" value="O-antigen_ligase-rel_domated"/>
</dbReference>
<evidence type="ECO:0000256" key="3">
    <source>
        <dbReference type="ARBA" id="ARBA00022989"/>
    </source>
</evidence>
<feature type="transmembrane region" description="Helical" evidence="5">
    <location>
        <begin position="490"/>
        <end position="508"/>
    </location>
</feature>
<comment type="subcellular location">
    <subcellularLocation>
        <location evidence="1">Membrane</location>
        <topology evidence="1">Multi-pass membrane protein</topology>
    </subcellularLocation>
</comment>
<dbReference type="AlphaFoldDB" id="A0A412YT99"/>
<dbReference type="Pfam" id="PF04932">
    <property type="entry name" value="Wzy_C"/>
    <property type="match status" value="1"/>
</dbReference>
<feature type="transmembrane region" description="Helical" evidence="5">
    <location>
        <begin position="320"/>
        <end position="341"/>
    </location>
</feature>
<reference evidence="7 8" key="1">
    <citation type="submission" date="2018-08" db="EMBL/GenBank/DDBJ databases">
        <title>A genome reference for cultivated species of the human gut microbiota.</title>
        <authorList>
            <person name="Zou Y."/>
            <person name="Xue W."/>
            <person name="Luo G."/>
        </authorList>
    </citation>
    <scope>NUCLEOTIDE SEQUENCE [LARGE SCALE GENOMIC DNA]</scope>
    <source>
        <strain evidence="7 8">AF14-18</strain>
    </source>
</reference>
<feature type="transmembrane region" description="Helical" evidence="5">
    <location>
        <begin position="280"/>
        <end position="300"/>
    </location>
</feature>
<dbReference type="EMBL" id="QRZM01000028">
    <property type="protein sequence ID" value="RGV68728.1"/>
    <property type="molecule type" value="Genomic_DNA"/>
</dbReference>